<sequence length="209" mass="23855">MNSMRSLAQYVVREASPYGDVTPMKLQKLLYYVKAWGLVAGHKTMSLSFEKWDNGPVNPSVYHWYRSYGSESIASRHSAPPSDWSEQARAVADMVITSYAPLSALTLSVLIHHDAPWQQTSKNEIIPESAIRSYYQTQRFAKNFPFDPENGPFYPVASNLSYAYVLDMTDEEAQKASVYPSYNAYRHHLYEAGKYIDRTVDRFKALASE</sequence>
<keyword evidence="3" id="KW-1185">Reference proteome</keyword>
<dbReference type="Proteomes" id="UP000221024">
    <property type="component" value="Unassembled WGS sequence"/>
</dbReference>
<comment type="caution">
    <text evidence="2">The sequence shown here is derived from an EMBL/GenBank/DDBJ whole genome shotgun (WGS) entry which is preliminary data.</text>
</comment>
<dbReference type="EMBL" id="PDEP01000008">
    <property type="protein sequence ID" value="PEN06548.1"/>
    <property type="molecule type" value="Genomic_DNA"/>
</dbReference>
<dbReference type="OrthoDB" id="9799173at2"/>
<name>A0A2H3NKL1_9BACT</name>
<feature type="domain" description="Antitoxin SocA-like Panacea" evidence="1">
    <location>
        <begin position="26"/>
        <end position="118"/>
    </location>
</feature>
<protein>
    <recommendedName>
        <fullName evidence="1">Antitoxin SocA-like Panacea domain-containing protein</fullName>
    </recommendedName>
</protein>
<dbReference type="AlphaFoldDB" id="A0A2H3NKL1"/>
<accession>A0A2H3NKL1</accession>
<proteinExistence type="predicted"/>
<evidence type="ECO:0000259" key="1">
    <source>
        <dbReference type="Pfam" id="PF13274"/>
    </source>
</evidence>
<dbReference type="InterPro" id="IPR025272">
    <property type="entry name" value="SocA_Panacea"/>
</dbReference>
<reference evidence="2 3" key="1">
    <citation type="submission" date="2017-10" db="EMBL/GenBank/DDBJ databases">
        <title>Draft genome of Longimonas halophila.</title>
        <authorList>
            <person name="Goh K.M."/>
            <person name="Shamsir M.S."/>
            <person name="Lim S.W."/>
        </authorList>
    </citation>
    <scope>NUCLEOTIDE SEQUENCE [LARGE SCALE GENOMIC DNA]</scope>
    <source>
        <strain evidence="2 3">KCTC 42399</strain>
    </source>
</reference>
<evidence type="ECO:0000313" key="2">
    <source>
        <dbReference type="EMBL" id="PEN06548.1"/>
    </source>
</evidence>
<evidence type="ECO:0000313" key="3">
    <source>
        <dbReference type="Proteomes" id="UP000221024"/>
    </source>
</evidence>
<dbReference type="RefSeq" id="WP_098062441.1">
    <property type="nucleotide sequence ID" value="NZ_PDEP01000008.1"/>
</dbReference>
<dbReference type="Pfam" id="PF13274">
    <property type="entry name" value="SocA_Panacea"/>
    <property type="match status" value="1"/>
</dbReference>
<gene>
    <name evidence="2" type="ORF">CRI93_09720</name>
</gene>
<organism evidence="2 3">
    <name type="scientific">Longimonas halophila</name>
    <dbReference type="NCBI Taxonomy" id="1469170"/>
    <lineage>
        <taxon>Bacteria</taxon>
        <taxon>Pseudomonadati</taxon>
        <taxon>Rhodothermota</taxon>
        <taxon>Rhodothermia</taxon>
        <taxon>Rhodothermales</taxon>
        <taxon>Salisaetaceae</taxon>
        <taxon>Longimonas</taxon>
    </lineage>
</organism>